<dbReference type="OrthoDB" id="2039442at2"/>
<feature type="transmembrane region" description="Helical" evidence="5">
    <location>
        <begin position="97"/>
        <end position="115"/>
    </location>
</feature>
<evidence type="ECO:0000256" key="2">
    <source>
        <dbReference type="ARBA" id="ARBA00022692"/>
    </source>
</evidence>
<organism evidence="6 7">
    <name type="scientific">Parasporobacterium paucivorans DSM 15970</name>
    <dbReference type="NCBI Taxonomy" id="1122934"/>
    <lineage>
        <taxon>Bacteria</taxon>
        <taxon>Bacillati</taxon>
        <taxon>Bacillota</taxon>
        <taxon>Clostridia</taxon>
        <taxon>Lachnospirales</taxon>
        <taxon>Lachnospiraceae</taxon>
        <taxon>Parasporobacterium</taxon>
    </lineage>
</organism>
<dbReference type="GO" id="GO:0005886">
    <property type="term" value="C:plasma membrane"/>
    <property type="evidence" value="ECO:0007669"/>
    <property type="project" value="UniProtKB-ARBA"/>
</dbReference>
<feature type="transmembrane region" description="Helical" evidence="5">
    <location>
        <begin position="179"/>
        <end position="198"/>
    </location>
</feature>
<evidence type="ECO:0000256" key="4">
    <source>
        <dbReference type="ARBA" id="ARBA00023136"/>
    </source>
</evidence>
<keyword evidence="2 5" id="KW-0812">Transmembrane</keyword>
<reference evidence="6 7" key="1">
    <citation type="submission" date="2016-11" db="EMBL/GenBank/DDBJ databases">
        <authorList>
            <person name="Jaros S."/>
            <person name="Januszkiewicz K."/>
            <person name="Wedrychowicz H."/>
        </authorList>
    </citation>
    <scope>NUCLEOTIDE SEQUENCE [LARGE SCALE GENOMIC DNA]</scope>
    <source>
        <strain evidence="6 7">DSM 15970</strain>
    </source>
</reference>
<dbReference type="AlphaFoldDB" id="A0A1M6DIZ3"/>
<name>A0A1M6DIZ3_9FIRM</name>
<dbReference type="EMBL" id="FQYT01000006">
    <property type="protein sequence ID" value="SHI73317.1"/>
    <property type="molecule type" value="Genomic_DNA"/>
</dbReference>
<sequence>MSRYSNFFGDYHPVVVFIYYMSIFVLLITITHPAFLLVSLFVLLLYSLLLDGIKSLLKSLVYMIPMVLFIAVINPFFNHYGETPLFYMNNRPVTLEALLFGVFTGVLIIGLIFLFKSFSRCIDSHRFIYLFGKILPTISLMITMVMRFMPYLKRKLSAISQTQATLGVSVNEGRIKKRLQSGANILSILISVSLEGTIDTADSMKARGYQLKGKTHYNTFVYTSRDFVLLVSTVILDIFFAIVVIRGSYAFEFYPRLTEVSFNSITILILVVNCLFMGLPIIVNIVEEVRWKLSRRKI</sequence>
<keyword evidence="4 5" id="KW-0472">Membrane</keyword>
<dbReference type="Pfam" id="PF02361">
    <property type="entry name" value="CbiQ"/>
    <property type="match status" value="1"/>
</dbReference>
<dbReference type="Proteomes" id="UP000184342">
    <property type="component" value="Unassembled WGS sequence"/>
</dbReference>
<dbReference type="STRING" id="1122934.SAMN02745691_00730"/>
<evidence type="ECO:0000313" key="7">
    <source>
        <dbReference type="Proteomes" id="UP000184342"/>
    </source>
</evidence>
<feature type="transmembrane region" description="Helical" evidence="5">
    <location>
        <begin position="60"/>
        <end position="77"/>
    </location>
</feature>
<dbReference type="InterPro" id="IPR003339">
    <property type="entry name" value="ABC/ECF_trnsptr_transmembrane"/>
</dbReference>
<feature type="transmembrane region" description="Helical" evidence="5">
    <location>
        <begin position="20"/>
        <end position="48"/>
    </location>
</feature>
<feature type="transmembrane region" description="Helical" evidence="5">
    <location>
        <begin position="127"/>
        <end position="149"/>
    </location>
</feature>
<feature type="transmembrane region" description="Helical" evidence="5">
    <location>
        <begin position="265"/>
        <end position="286"/>
    </location>
</feature>
<protein>
    <submittedName>
        <fullName evidence="6">Energy-coupling factor transport system permease protein</fullName>
    </submittedName>
</protein>
<dbReference type="CDD" id="cd16914">
    <property type="entry name" value="EcfT"/>
    <property type="match status" value="1"/>
</dbReference>
<accession>A0A1M6DIZ3</accession>
<dbReference type="RefSeq" id="WP_073993004.1">
    <property type="nucleotide sequence ID" value="NZ_FQYT01000006.1"/>
</dbReference>
<evidence type="ECO:0000256" key="3">
    <source>
        <dbReference type="ARBA" id="ARBA00022989"/>
    </source>
</evidence>
<evidence type="ECO:0000313" key="6">
    <source>
        <dbReference type="EMBL" id="SHI73317.1"/>
    </source>
</evidence>
<keyword evidence="7" id="KW-1185">Reference proteome</keyword>
<feature type="transmembrane region" description="Helical" evidence="5">
    <location>
        <begin position="227"/>
        <end position="245"/>
    </location>
</feature>
<comment type="subcellular location">
    <subcellularLocation>
        <location evidence="1">Membrane</location>
        <topology evidence="1">Multi-pass membrane protein</topology>
    </subcellularLocation>
</comment>
<evidence type="ECO:0000256" key="1">
    <source>
        <dbReference type="ARBA" id="ARBA00004141"/>
    </source>
</evidence>
<gene>
    <name evidence="6" type="ORF">SAMN02745691_00730</name>
</gene>
<proteinExistence type="predicted"/>
<evidence type="ECO:0000256" key="5">
    <source>
        <dbReference type="SAM" id="Phobius"/>
    </source>
</evidence>
<keyword evidence="3 5" id="KW-1133">Transmembrane helix</keyword>